<comment type="similarity">
    <text evidence="3 14">Belongs to the TPP enzyme family.</text>
</comment>
<protein>
    <recommendedName>
        <fullName evidence="4 14">Acetolactate synthase</fullName>
        <ecNumber evidence="4 14">2.2.1.6</ecNumber>
    </recommendedName>
</protein>
<proteinExistence type="inferred from homology"/>
<evidence type="ECO:0000313" key="18">
    <source>
        <dbReference type="EMBL" id="SOD21000.1"/>
    </source>
</evidence>
<dbReference type="InterPro" id="IPR029061">
    <property type="entry name" value="THDP-binding"/>
</dbReference>
<dbReference type="Proteomes" id="UP000219335">
    <property type="component" value="Unassembled WGS sequence"/>
</dbReference>
<name>A0A286AGH0_9PROT</name>
<dbReference type="GO" id="GO:0009099">
    <property type="term" value="P:L-valine biosynthetic process"/>
    <property type="evidence" value="ECO:0007669"/>
    <property type="project" value="UniProtKB-UniPathway"/>
</dbReference>
<evidence type="ECO:0000256" key="7">
    <source>
        <dbReference type="ARBA" id="ARBA00022679"/>
    </source>
</evidence>
<dbReference type="Gene3D" id="3.40.50.1220">
    <property type="entry name" value="TPP-binding domain"/>
    <property type="match status" value="1"/>
</dbReference>
<dbReference type="CDD" id="cd07035">
    <property type="entry name" value="TPP_PYR_POX_like"/>
    <property type="match status" value="1"/>
</dbReference>
<evidence type="ECO:0000256" key="6">
    <source>
        <dbReference type="ARBA" id="ARBA00022630"/>
    </source>
</evidence>
<reference evidence="18 19" key="1">
    <citation type="submission" date="2017-09" db="EMBL/GenBank/DDBJ databases">
        <authorList>
            <person name="Ehlers B."/>
            <person name="Leendertz F.H."/>
        </authorList>
    </citation>
    <scope>NUCLEOTIDE SEQUENCE [LARGE SCALE GENOMIC DNA]</scope>
    <source>
        <strain evidence="18 19">Nm42</strain>
    </source>
</reference>
<comment type="cofactor">
    <cofactor evidence="14">
        <name>thiamine diphosphate</name>
        <dbReference type="ChEBI" id="CHEBI:58937"/>
    </cofactor>
    <text evidence="14">Binds 1 thiamine pyrophosphate per subunit.</text>
</comment>
<dbReference type="InterPro" id="IPR045229">
    <property type="entry name" value="TPP_enz"/>
</dbReference>
<dbReference type="InterPro" id="IPR011766">
    <property type="entry name" value="TPP_enzyme_TPP-bd"/>
</dbReference>
<evidence type="ECO:0000259" key="16">
    <source>
        <dbReference type="Pfam" id="PF02775"/>
    </source>
</evidence>
<dbReference type="SUPFAM" id="SSF52518">
    <property type="entry name" value="Thiamin diphosphate-binding fold (THDP-binding)"/>
    <property type="match status" value="2"/>
</dbReference>
<evidence type="ECO:0000313" key="19">
    <source>
        <dbReference type="Proteomes" id="UP000219335"/>
    </source>
</evidence>
<gene>
    <name evidence="18" type="ORF">SAMN06297164_3079</name>
</gene>
<evidence type="ECO:0000259" key="17">
    <source>
        <dbReference type="Pfam" id="PF02776"/>
    </source>
</evidence>
<keyword evidence="7 14" id="KW-0808">Transferase</keyword>
<dbReference type="SUPFAM" id="SSF52467">
    <property type="entry name" value="DHS-like NAD/FAD-binding domain"/>
    <property type="match status" value="1"/>
</dbReference>
<evidence type="ECO:0000256" key="2">
    <source>
        <dbReference type="ARBA" id="ARBA00005025"/>
    </source>
</evidence>
<comment type="pathway">
    <text evidence="2 14">Amino-acid biosynthesis; L-valine biosynthesis; L-valine from pyruvate: step 1/4.</text>
</comment>
<dbReference type="GO" id="GO:0005948">
    <property type="term" value="C:acetolactate synthase complex"/>
    <property type="evidence" value="ECO:0007669"/>
    <property type="project" value="TreeGrafter"/>
</dbReference>
<feature type="domain" description="Thiamine pyrophosphate enzyme central" evidence="15">
    <location>
        <begin position="195"/>
        <end position="331"/>
    </location>
</feature>
<comment type="catalytic activity">
    <reaction evidence="13 14">
        <text>2 pyruvate + H(+) = (2S)-2-acetolactate + CO2</text>
        <dbReference type="Rhea" id="RHEA:25249"/>
        <dbReference type="ChEBI" id="CHEBI:15361"/>
        <dbReference type="ChEBI" id="CHEBI:15378"/>
        <dbReference type="ChEBI" id="CHEBI:16526"/>
        <dbReference type="ChEBI" id="CHEBI:58476"/>
        <dbReference type="EC" id="2.2.1.6"/>
    </reaction>
</comment>
<comment type="pathway">
    <text evidence="1 14">Amino-acid biosynthesis; L-isoleucine biosynthesis; L-isoleucine from 2-oxobutanoate: step 1/4.</text>
</comment>
<keyword evidence="10 14" id="KW-0460">Magnesium</keyword>
<dbReference type="Gene3D" id="3.40.50.970">
    <property type="match status" value="2"/>
</dbReference>
<dbReference type="InterPro" id="IPR012000">
    <property type="entry name" value="Thiamin_PyroP_enz_cen_dom"/>
</dbReference>
<dbReference type="NCBIfam" id="TIGR00118">
    <property type="entry name" value="acolac_lg"/>
    <property type="match status" value="1"/>
</dbReference>
<dbReference type="InterPro" id="IPR039368">
    <property type="entry name" value="AHAS_TPP"/>
</dbReference>
<dbReference type="PANTHER" id="PTHR18968:SF13">
    <property type="entry name" value="ACETOLACTATE SYNTHASE CATALYTIC SUBUNIT, MITOCHONDRIAL"/>
    <property type="match status" value="1"/>
</dbReference>
<dbReference type="InterPro" id="IPR012846">
    <property type="entry name" value="Acetolactate_synth_lsu"/>
</dbReference>
<evidence type="ECO:0000256" key="3">
    <source>
        <dbReference type="ARBA" id="ARBA00007812"/>
    </source>
</evidence>
<dbReference type="PANTHER" id="PTHR18968">
    <property type="entry name" value="THIAMINE PYROPHOSPHATE ENZYMES"/>
    <property type="match status" value="1"/>
</dbReference>
<keyword evidence="9" id="KW-0274">FAD</keyword>
<dbReference type="FunFam" id="3.40.50.1220:FF:000008">
    <property type="entry name" value="Acetolactate synthase"/>
    <property type="match status" value="1"/>
</dbReference>
<keyword evidence="8 14" id="KW-0479">Metal-binding</keyword>
<dbReference type="AlphaFoldDB" id="A0A286AGH0"/>
<dbReference type="UniPathway" id="UPA00047">
    <property type="reaction ID" value="UER00055"/>
</dbReference>
<evidence type="ECO:0000256" key="14">
    <source>
        <dbReference type="RuleBase" id="RU003591"/>
    </source>
</evidence>
<keyword evidence="5 14" id="KW-0028">Amino-acid biosynthesis</keyword>
<comment type="cofactor">
    <cofactor evidence="14">
        <name>Mg(2+)</name>
        <dbReference type="ChEBI" id="CHEBI:18420"/>
    </cofactor>
    <text evidence="14">Binds 1 Mg(2+) ion per subunit.</text>
</comment>
<evidence type="ECO:0000256" key="12">
    <source>
        <dbReference type="ARBA" id="ARBA00023304"/>
    </source>
</evidence>
<dbReference type="GO" id="GO:0050660">
    <property type="term" value="F:flavin adenine dinucleotide binding"/>
    <property type="evidence" value="ECO:0007669"/>
    <property type="project" value="InterPro"/>
</dbReference>
<evidence type="ECO:0000256" key="8">
    <source>
        <dbReference type="ARBA" id="ARBA00022723"/>
    </source>
</evidence>
<keyword evidence="6" id="KW-0285">Flavoprotein</keyword>
<evidence type="ECO:0000256" key="5">
    <source>
        <dbReference type="ARBA" id="ARBA00022605"/>
    </source>
</evidence>
<dbReference type="Pfam" id="PF02776">
    <property type="entry name" value="TPP_enzyme_N"/>
    <property type="match status" value="1"/>
</dbReference>
<evidence type="ECO:0000256" key="4">
    <source>
        <dbReference type="ARBA" id="ARBA00013145"/>
    </source>
</evidence>
<dbReference type="FunFam" id="3.40.50.970:FF:000016">
    <property type="entry name" value="Acetolactate synthase"/>
    <property type="match status" value="1"/>
</dbReference>
<dbReference type="NCBIfam" id="NF005409">
    <property type="entry name" value="PRK06965.1"/>
    <property type="match status" value="1"/>
</dbReference>
<dbReference type="FunFam" id="3.40.50.970:FF:000007">
    <property type="entry name" value="Acetolactate synthase"/>
    <property type="match status" value="1"/>
</dbReference>
<evidence type="ECO:0000256" key="13">
    <source>
        <dbReference type="ARBA" id="ARBA00048670"/>
    </source>
</evidence>
<dbReference type="InterPro" id="IPR012001">
    <property type="entry name" value="Thiamin_PyroP_enz_TPP-bd_dom"/>
</dbReference>
<dbReference type="GO" id="GO:0030976">
    <property type="term" value="F:thiamine pyrophosphate binding"/>
    <property type="evidence" value="ECO:0007669"/>
    <property type="project" value="UniProtKB-UniRule"/>
</dbReference>
<organism evidence="18 19">
    <name type="scientific">Nitrosomonas ureae</name>
    <dbReference type="NCBI Taxonomy" id="44577"/>
    <lineage>
        <taxon>Bacteria</taxon>
        <taxon>Pseudomonadati</taxon>
        <taxon>Pseudomonadota</taxon>
        <taxon>Betaproteobacteria</taxon>
        <taxon>Nitrosomonadales</taxon>
        <taxon>Nitrosomonadaceae</taxon>
        <taxon>Nitrosomonas</taxon>
    </lineage>
</organism>
<evidence type="ECO:0000256" key="9">
    <source>
        <dbReference type="ARBA" id="ARBA00022827"/>
    </source>
</evidence>
<dbReference type="GO" id="GO:0003984">
    <property type="term" value="F:acetolactate synthase activity"/>
    <property type="evidence" value="ECO:0007669"/>
    <property type="project" value="UniProtKB-EC"/>
</dbReference>
<evidence type="ECO:0000259" key="15">
    <source>
        <dbReference type="Pfam" id="PF00205"/>
    </source>
</evidence>
<keyword evidence="12 14" id="KW-0100">Branched-chain amino acid biosynthesis</keyword>
<dbReference type="Pfam" id="PF00205">
    <property type="entry name" value="TPP_enzyme_M"/>
    <property type="match status" value="1"/>
</dbReference>
<evidence type="ECO:0000256" key="10">
    <source>
        <dbReference type="ARBA" id="ARBA00022842"/>
    </source>
</evidence>
<sequence>MSAELTGAEITIRCLQEEGVKCIFGYPGGAVLFIYDELFKQDKVRHILVRHEQAAIHAADGYARSSNKVGVALVTSGPGVTNAVTGIATAYMDSIPMVVISGQVPTNAIGLDAFQEVDTVGITRPCVKHNFLVKDITELAHTIKKAFYIASTGRPGPVLVDIPKDVSQQKTKFVYPDKVSMRSYNPVTKGHAKQIKKAVELILSAKRPVVYAGGGVILSDAAPQLTEMTQMLNFPCTNTLMGLGGYPATDKQSLGMLGMHGTYEANMAMQYCDVLIAVGARFDDRVIGNPKHFFNENRKIIHIDIDPSSISKRVRVDIPIVGDVLDVLKELIKLLKTEKDKPDHVALKEWWKQIDLWRERDCLKFDRKSKIIKPQMVIEKLFEITKGDAFITSDVGQHQMWAAQFYKFDKPRRWINSGGLGTMGFGMPAAMGVQLANPNGKVACVTGEASIQMCIQELSTCKQYKLPLKIINLNNRYMGMVRQWQEFFHGNRYAESYMNALPDFVKLAESYGHIGMKIEKPEDVGDALKESFKLKDQLVFMDFITDQSENVFPMVPGGKGLSEMILV</sequence>
<dbReference type="InterPro" id="IPR029035">
    <property type="entry name" value="DHS-like_NAD/FAD-binding_dom"/>
</dbReference>
<feature type="domain" description="Thiamine pyrophosphate enzyme N-terminal TPP-binding" evidence="17">
    <location>
        <begin position="6"/>
        <end position="121"/>
    </location>
</feature>
<evidence type="ECO:0000256" key="1">
    <source>
        <dbReference type="ARBA" id="ARBA00004974"/>
    </source>
</evidence>
<dbReference type="GO" id="GO:0009097">
    <property type="term" value="P:isoleucine biosynthetic process"/>
    <property type="evidence" value="ECO:0007669"/>
    <property type="project" value="UniProtKB-UniPathway"/>
</dbReference>
<evidence type="ECO:0000256" key="11">
    <source>
        <dbReference type="ARBA" id="ARBA00023052"/>
    </source>
</evidence>
<dbReference type="EMBL" id="OCMU01000002">
    <property type="protein sequence ID" value="SOD21000.1"/>
    <property type="molecule type" value="Genomic_DNA"/>
</dbReference>
<dbReference type="GO" id="GO:0000287">
    <property type="term" value="F:magnesium ion binding"/>
    <property type="evidence" value="ECO:0007669"/>
    <property type="project" value="UniProtKB-UniRule"/>
</dbReference>
<dbReference type="Pfam" id="PF02775">
    <property type="entry name" value="TPP_enzyme_C"/>
    <property type="match status" value="1"/>
</dbReference>
<accession>A0A286AGH0</accession>
<feature type="domain" description="Thiamine pyrophosphate enzyme TPP-binding" evidence="16">
    <location>
        <begin position="394"/>
        <end position="541"/>
    </location>
</feature>
<keyword evidence="11 14" id="KW-0786">Thiamine pyrophosphate</keyword>
<dbReference type="CDD" id="cd02015">
    <property type="entry name" value="TPP_AHAS"/>
    <property type="match status" value="1"/>
</dbReference>
<dbReference type="UniPathway" id="UPA00049">
    <property type="reaction ID" value="UER00059"/>
</dbReference>
<dbReference type="RefSeq" id="WP_097106809.1">
    <property type="nucleotide sequence ID" value="NZ_OCMU01000002.1"/>
</dbReference>
<dbReference type="EC" id="2.2.1.6" evidence="4 14"/>